<comment type="subunit">
    <text evidence="2">Homodimer.</text>
</comment>
<comment type="similarity">
    <text evidence="2">Belongs to the PhoU family.</text>
</comment>
<evidence type="ECO:0000313" key="4">
    <source>
        <dbReference type="EMBL" id="MBF4554098.1"/>
    </source>
</evidence>
<organism evidence="4 5">
    <name type="scientific">Corynebacterium suicordis DSM 45110</name>
    <dbReference type="NCBI Taxonomy" id="1121369"/>
    <lineage>
        <taxon>Bacteria</taxon>
        <taxon>Bacillati</taxon>
        <taxon>Actinomycetota</taxon>
        <taxon>Actinomycetes</taxon>
        <taxon>Mycobacteriales</taxon>
        <taxon>Corynebacteriaceae</taxon>
        <taxon>Corynebacterium</taxon>
    </lineage>
</organism>
<comment type="caution">
    <text evidence="4">The sequence shown here is derived from an EMBL/GenBank/DDBJ whole genome shotgun (WGS) entry which is preliminary data.</text>
</comment>
<dbReference type="Gene3D" id="1.20.58.220">
    <property type="entry name" value="Phosphate transport system protein phou homolog 2, domain 2"/>
    <property type="match status" value="1"/>
</dbReference>
<dbReference type="PANTHER" id="PTHR42930">
    <property type="entry name" value="PHOSPHATE-SPECIFIC TRANSPORT SYSTEM ACCESSORY PROTEIN PHOU"/>
    <property type="match status" value="1"/>
</dbReference>
<dbReference type="NCBIfam" id="TIGR02135">
    <property type="entry name" value="phoU_full"/>
    <property type="match status" value="1"/>
</dbReference>
<keyword evidence="1 2" id="KW-0592">Phosphate transport</keyword>
<dbReference type="InterPro" id="IPR026022">
    <property type="entry name" value="PhoU_dom"/>
</dbReference>
<dbReference type="PANTHER" id="PTHR42930:SF3">
    <property type="entry name" value="PHOSPHATE-SPECIFIC TRANSPORT SYSTEM ACCESSORY PROTEIN PHOU"/>
    <property type="match status" value="1"/>
</dbReference>
<keyword evidence="2" id="KW-0813">Transport</keyword>
<protein>
    <recommendedName>
        <fullName evidence="2">Phosphate-specific transport system accessory protein PhoU</fullName>
    </recommendedName>
</protein>
<comment type="subcellular location">
    <subcellularLocation>
        <location evidence="2">Cytoplasm</location>
    </subcellularLocation>
</comment>
<proteinExistence type="inferred from homology"/>
<evidence type="ECO:0000313" key="5">
    <source>
        <dbReference type="Proteomes" id="UP000635902"/>
    </source>
</evidence>
<dbReference type="RefSeq" id="WP_194557006.1">
    <property type="nucleotide sequence ID" value="NZ_JADKMY010000003.1"/>
</dbReference>
<gene>
    <name evidence="4" type="primary">phoU</name>
    <name evidence="4" type="ORF">IRY30_08470</name>
</gene>
<dbReference type="InterPro" id="IPR038078">
    <property type="entry name" value="PhoU-like_sf"/>
</dbReference>
<sequence length="244" mass="27850">MRTAYREQLNRLTHDLLIMGDLVRNTMELASTSLLEVDLAKAEKVVSSIDSIEELRAKCEAAAFELLALEGPVASDLRQVVSGIYIVEELARMAALSVHVAKLARRRHPQAAIPEEIKPYVKEMAQQAVNTASKIKDVLVTADVTQAMKLAEDDDAVDDIHRHLFILTTQREWKYSTREAVDLTLVSRYLERYSDHAVDIASRVVYMVTGMRLPEYQEAERTKEQQRALESQFNEISRRYSDNW</sequence>
<reference evidence="4 5" key="1">
    <citation type="submission" date="2020-10" db="EMBL/GenBank/DDBJ databases">
        <title>Novel species in genus Corynebacterium.</title>
        <authorList>
            <person name="Zhang G."/>
        </authorList>
    </citation>
    <scope>NUCLEOTIDE SEQUENCE [LARGE SCALE GENOMIC DNA]</scope>
    <source>
        <strain evidence="4 5">DSM 45110</strain>
    </source>
</reference>
<dbReference type="EMBL" id="JADKMY010000003">
    <property type="protein sequence ID" value="MBF4554098.1"/>
    <property type="molecule type" value="Genomic_DNA"/>
</dbReference>
<keyword evidence="2" id="KW-0963">Cytoplasm</keyword>
<comment type="function">
    <text evidence="2">Plays a role in the regulation of phosphate uptake.</text>
</comment>
<name>A0ABR9ZKZ4_9CORY</name>
<evidence type="ECO:0000259" key="3">
    <source>
        <dbReference type="Pfam" id="PF01895"/>
    </source>
</evidence>
<feature type="domain" description="PhoU" evidence="3">
    <location>
        <begin position="17"/>
        <end position="103"/>
    </location>
</feature>
<feature type="domain" description="PhoU" evidence="3">
    <location>
        <begin position="121"/>
        <end position="204"/>
    </location>
</feature>
<dbReference type="Proteomes" id="UP000635902">
    <property type="component" value="Unassembled WGS sequence"/>
</dbReference>
<dbReference type="Pfam" id="PF01895">
    <property type="entry name" value="PhoU"/>
    <property type="match status" value="2"/>
</dbReference>
<dbReference type="PIRSF" id="PIRSF003107">
    <property type="entry name" value="PhoU"/>
    <property type="match status" value="1"/>
</dbReference>
<dbReference type="InterPro" id="IPR028366">
    <property type="entry name" value="PhoU"/>
</dbReference>
<dbReference type="SUPFAM" id="SSF109755">
    <property type="entry name" value="PhoU-like"/>
    <property type="match status" value="1"/>
</dbReference>
<evidence type="ECO:0000256" key="2">
    <source>
        <dbReference type="PIRNR" id="PIRNR003107"/>
    </source>
</evidence>
<keyword evidence="5" id="KW-1185">Reference proteome</keyword>
<evidence type="ECO:0000256" key="1">
    <source>
        <dbReference type="ARBA" id="ARBA00022592"/>
    </source>
</evidence>
<accession>A0ABR9ZKZ4</accession>